<reference evidence="2" key="1">
    <citation type="submission" date="2022-11" db="UniProtKB">
        <authorList>
            <consortium name="WormBaseParasite"/>
        </authorList>
    </citation>
    <scope>IDENTIFICATION</scope>
</reference>
<name>A0AC34FC20_9BILA</name>
<organism evidence="1 2">
    <name type="scientific">Panagrolaimus sp. ES5</name>
    <dbReference type="NCBI Taxonomy" id="591445"/>
    <lineage>
        <taxon>Eukaryota</taxon>
        <taxon>Metazoa</taxon>
        <taxon>Ecdysozoa</taxon>
        <taxon>Nematoda</taxon>
        <taxon>Chromadorea</taxon>
        <taxon>Rhabditida</taxon>
        <taxon>Tylenchina</taxon>
        <taxon>Panagrolaimomorpha</taxon>
        <taxon>Panagrolaimoidea</taxon>
        <taxon>Panagrolaimidae</taxon>
        <taxon>Panagrolaimus</taxon>
    </lineage>
</organism>
<evidence type="ECO:0000313" key="2">
    <source>
        <dbReference type="WBParaSite" id="ES5_v2.g14912.t1"/>
    </source>
</evidence>
<evidence type="ECO:0000313" key="1">
    <source>
        <dbReference type="Proteomes" id="UP000887579"/>
    </source>
</evidence>
<dbReference type="WBParaSite" id="ES5_v2.g14912.t1">
    <property type="protein sequence ID" value="ES5_v2.g14912.t1"/>
    <property type="gene ID" value="ES5_v2.g14912"/>
</dbReference>
<proteinExistence type="predicted"/>
<accession>A0AC34FC20</accession>
<sequence length="102" mass="11582">MLANKHCIFIGDASYSLYICHWIIVTLSKAVYEDNEQNRQIMLIAAVLVGILVHIYVEKPIIKARMKPEEFLPWLIGAYLLIGLVASSLDISMFDLPSFDLI</sequence>
<dbReference type="Proteomes" id="UP000887579">
    <property type="component" value="Unplaced"/>
</dbReference>
<protein>
    <submittedName>
        <fullName evidence="2">Acyltransferase</fullName>
    </submittedName>
</protein>